<dbReference type="Gene3D" id="1.10.10.10">
    <property type="entry name" value="Winged helix-like DNA-binding domain superfamily/Winged helix DNA-binding domain"/>
    <property type="match status" value="1"/>
</dbReference>
<dbReference type="PANTHER" id="PTHR33164">
    <property type="entry name" value="TRANSCRIPTIONAL REGULATOR, MARR FAMILY"/>
    <property type="match status" value="1"/>
</dbReference>
<dbReference type="PANTHER" id="PTHR33164:SF107">
    <property type="entry name" value="TRANSCRIPTIONAL REGULATORY PROTEIN"/>
    <property type="match status" value="1"/>
</dbReference>
<name>A0ABX6GQC6_9GAMM</name>
<dbReference type="SUPFAM" id="SSF46785">
    <property type="entry name" value="Winged helix' DNA-binding domain"/>
    <property type="match status" value="1"/>
</dbReference>
<dbReference type="SMART" id="SM00347">
    <property type="entry name" value="HTH_MARR"/>
    <property type="match status" value="1"/>
</dbReference>
<accession>A0ABX6GQC6</accession>
<gene>
    <name evidence="2" type="ORF">FO014_16585</name>
</gene>
<organism evidence="2 3">
    <name type="scientific">Serratia rhizosphaerae</name>
    <dbReference type="NCBI Taxonomy" id="2597702"/>
    <lineage>
        <taxon>Bacteria</taxon>
        <taxon>Pseudomonadati</taxon>
        <taxon>Pseudomonadota</taxon>
        <taxon>Gammaproteobacteria</taxon>
        <taxon>Enterobacterales</taxon>
        <taxon>Yersiniaceae</taxon>
        <taxon>Serratia</taxon>
    </lineage>
</organism>
<sequence length="145" mass="15982">MSKTQPPRFVFLLGHAHRALQRWIEARPEAWEDISSAQVGLLFFLRSAGMATVGEASTALRVAPAAITRLSKRMQATGLIDRMVDEQDSRKMRLTLTDAGEAAGLQAHAALQQLNTLLSAQFSEAELMVVARWLKQVSTLDPKPD</sequence>
<dbReference type="InterPro" id="IPR036388">
    <property type="entry name" value="WH-like_DNA-bd_sf"/>
</dbReference>
<keyword evidence="3" id="KW-1185">Reference proteome</keyword>
<dbReference type="InterPro" id="IPR039422">
    <property type="entry name" value="MarR/SlyA-like"/>
</dbReference>
<protein>
    <submittedName>
        <fullName evidence="2">MarR family transcriptional regulator</fullName>
    </submittedName>
</protein>
<evidence type="ECO:0000313" key="3">
    <source>
        <dbReference type="Proteomes" id="UP000430368"/>
    </source>
</evidence>
<dbReference type="PROSITE" id="PS50995">
    <property type="entry name" value="HTH_MARR_2"/>
    <property type="match status" value="1"/>
</dbReference>
<evidence type="ECO:0000259" key="1">
    <source>
        <dbReference type="PROSITE" id="PS50995"/>
    </source>
</evidence>
<dbReference type="InterPro" id="IPR000835">
    <property type="entry name" value="HTH_MarR-typ"/>
</dbReference>
<dbReference type="EMBL" id="CP041764">
    <property type="protein sequence ID" value="QHA88453.1"/>
    <property type="molecule type" value="Genomic_DNA"/>
</dbReference>
<evidence type="ECO:0000313" key="2">
    <source>
        <dbReference type="EMBL" id="QHA88453.1"/>
    </source>
</evidence>
<proteinExistence type="predicted"/>
<feature type="domain" description="HTH marR-type" evidence="1">
    <location>
        <begin position="6"/>
        <end position="139"/>
    </location>
</feature>
<reference evidence="2 3" key="1">
    <citation type="submission" date="2019-07" db="EMBL/GenBank/DDBJ databases">
        <title>Serratia dokdonensis sp. nov., an elicitor of systemic resistance in Nicotiana Tabacum.</title>
        <authorList>
            <person name="Son J.-S."/>
            <person name="Hwang Y.-J."/>
            <person name="Lee S.-Y."/>
            <person name="Ghim S.-Y."/>
        </authorList>
    </citation>
    <scope>NUCLEOTIDE SEQUENCE [LARGE SCALE GENOMIC DNA]</scope>
    <source>
        <strain evidence="2 3">KUDC3025</strain>
    </source>
</reference>
<dbReference type="Pfam" id="PF01047">
    <property type="entry name" value="MarR"/>
    <property type="match status" value="1"/>
</dbReference>
<dbReference type="RefSeq" id="WP_105232153.1">
    <property type="nucleotide sequence ID" value="NZ_CP041764.1"/>
</dbReference>
<dbReference type="Proteomes" id="UP000430368">
    <property type="component" value="Chromosome"/>
</dbReference>
<dbReference type="InterPro" id="IPR036390">
    <property type="entry name" value="WH_DNA-bd_sf"/>
</dbReference>